<comment type="caution">
    <text evidence="1">The sequence shown here is derived from an EMBL/GenBank/DDBJ whole genome shotgun (WGS) entry which is preliminary data.</text>
</comment>
<name>A0AAQ1JYD5_9BURK</name>
<dbReference type="EMBL" id="FNZM01000029">
    <property type="protein sequence ID" value="SEK14585.1"/>
    <property type="molecule type" value="Genomic_DNA"/>
</dbReference>
<dbReference type="Gene3D" id="2.40.110.10">
    <property type="entry name" value="Butyryl-CoA Dehydrogenase, subunit A, domain 2"/>
    <property type="match status" value="1"/>
</dbReference>
<evidence type="ECO:0000313" key="1">
    <source>
        <dbReference type="EMBL" id="SEK14585.1"/>
    </source>
</evidence>
<dbReference type="AlphaFoldDB" id="A0AAQ1JYD5"/>
<organism evidence="1 2">
    <name type="scientific">Paraburkholderia tropica</name>
    <dbReference type="NCBI Taxonomy" id="92647"/>
    <lineage>
        <taxon>Bacteria</taxon>
        <taxon>Pseudomonadati</taxon>
        <taxon>Pseudomonadota</taxon>
        <taxon>Betaproteobacteria</taxon>
        <taxon>Burkholderiales</taxon>
        <taxon>Burkholderiaceae</taxon>
        <taxon>Paraburkholderia</taxon>
    </lineage>
</organism>
<evidence type="ECO:0000313" key="2">
    <source>
        <dbReference type="Proteomes" id="UP000183529"/>
    </source>
</evidence>
<protein>
    <recommendedName>
        <fullName evidence="3">Acyl-CoA dehydrogenase</fullName>
    </recommendedName>
</protein>
<dbReference type="SUPFAM" id="SSF56645">
    <property type="entry name" value="Acyl-CoA dehydrogenase NM domain-like"/>
    <property type="match status" value="1"/>
</dbReference>
<dbReference type="GO" id="GO:0016627">
    <property type="term" value="F:oxidoreductase activity, acting on the CH-CH group of donors"/>
    <property type="evidence" value="ECO:0007669"/>
    <property type="project" value="InterPro"/>
</dbReference>
<evidence type="ECO:0008006" key="3">
    <source>
        <dbReference type="Google" id="ProtNLM"/>
    </source>
</evidence>
<gene>
    <name evidence="1" type="ORF">SAMN05216550_12965</name>
</gene>
<sequence length="353" mass="37295">MQGTHVRHATDATECAAQAEIDDALDGFKLPLDAVSLPSAAYRLVEACPALPPPGGGNTLARWRSLAAIAAHDLPLVKIFEAHADAIAILTELGGDRPQSAEAGPALWAVWAARAPHNDLRVTWQEGQRVRLSGTKPWCSGAAFVTFALVTCVDDDQQDWLAALRVKQPDVQVSTRGWNAVGMQVTQSVEIDMEGADAILIGPPRAYLERPGFWHGGAGIAACWYGAAAALAGRLREAAARRKDPHLHAHLGAADAALASARALLRESAQCIDADPHAFGSAAALRVRAAVEQACDAVLRAAARGLGAGPLCQDAWFAHMTSDLSVFMRQSHAERDLASLGGALAEIGEDWQL</sequence>
<dbReference type="InterPro" id="IPR046373">
    <property type="entry name" value="Acyl-CoA_Oxase/DH_mid-dom_sf"/>
</dbReference>
<accession>A0AAQ1JYD5</accession>
<dbReference type="Proteomes" id="UP000183529">
    <property type="component" value="Unassembled WGS sequence"/>
</dbReference>
<proteinExistence type="predicted"/>
<dbReference type="InterPro" id="IPR009100">
    <property type="entry name" value="AcylCoA_DH/oxidase_NM_dom_sf"/>
</dbReference>
<reference evidence="1 2" key="1">
    <citation type="submission" date="2016-10" db="EMBL/GenBank/DDBJ databases">
        <authorList>
            <person name="Varghese N."/>
            <person name="Submissions S."/>
        </authorList>
    </citation>
    <scope>NUCLEOTIDE SEQUENCE [LARGE SCALE GENOMIC DNA]</scope>
    <source>
        <strain evidence="1 2">LMG 22274</strain>
    </source>
</reference>